<dbReference type="Gene3D" id="1.10.340.30">
    <property type="entry name" value="Hypothetical protein, domain 2"/>
    <property type="match status" value="1"/>
</dbReference>
<dbReference type="Proteomes" id="UP000314294">
    <property type="component" value="Unassembled WGS sequence"/>
</dbReference>
<dbReference type="PROSITE" id="PS50982">
    <property type="entry name" value="MBD"/>
    <property type="match status" value="1"/>
</dbReference>
<dbReference type="InterPro" id="IPR001739">
    <property type="entry name" value="Methyl_CpG_DNA-bd"/>
</dbReference>
<name>A0A4Z2G3W4_9TELE</name>
<dbReference type="PANTHER" id="PTHR15074">
    <property type="entry name" value="METHYL-CPG-BINDING PROTEIN"/>
    <property type="match status" value="1"/>
</dbReference>
<proteinExistence type="predicted"/>
<dbReference type="SMART" id="SM00391">
    <property type="entry name" value="MBD"/>
    <property type="match status" value="1"/>
</dbReference>
<organism evidence="6 7">
    <name type="scientific">Liparis tanakae</name>
    <name type="common">Tanaka's snailfish</name>
    <dbReference type="NCBI Taxonomy" id="230148"/>
    <lineage>
        <taxon>Eukaryota</taxon>
        <taxon>Metazoa</taxon>
        <taxon>Chordata</taxon>
        <taxon>Craniata</taxon>
        <taxon>Vertebrata</taxon>
        <taxon>Euteleostomi</taxon>
        <taxon>Actinopterygii</taxon>
        <taxon>Neopterygii</taxon>
        <taxon>Teleostei</taxon>
        <taxon>Neoteleostei</taxon>
        <taxon>Acanthomorphata</taxon>
        <taxon>Eupercaria</taxon>
        <taxon>Perciformes</taxon>
        <taxon>Cottioidei</taxon>
        <taxon>Cottales</taxon>
        <taxon>Liparidae</taxon>
        <taxon>Liparis</taxon>
    </lineage>
</organism>
<feature type="compositionally biased region" description="Basic and acidic residues" evidence="4">
    <location>
        <begin position="214"/>
        <end position="238"/>
    </location>
</feature>
<dbReference type="AlphaFoldDB" id="A0A4Z2G3W4"/>
<feature type="compositionally biased region" description="Basic and acidic residues" evidence="4">
    <location>
        <begin position="28"/>
        <end position="49"/>
    </location>
</feature>
<evidence type="ECO:0000313" key="6">
    <source>
        <dbReference type="EMBL" id="TNN48266.1"/>
    </source>
</evidence>
<feature type="domain" description="MBD" evidence="5">
    <location>
        <begin position="43"/>
        <end position="115"/>
    </location>
</feature>
<feature type="compositionally biased region" description="Acidic residues" evidence="4">
    <location>
        <begin position="202"/>
        <end position="213"/>
    </location>
</feature>
<dbReference type="InterPro" id="IPR016177">
    <property type="entry name" value="DNA-bd_dom_sf"/>
</dbReference>
<feature type="compositionally biased region" description="Basic residues" evidence="4">
    <location>
        <begin position="131"/>
        <end position="143"/>
    </location>
</feature>
<keyword evidence="7" id="KW-1185">Reference proteome</keyword>
<dbReference type="GO" id="GO:0005634">
    <property type="term" value="C:nucleus"/>
    <property type="evidence" value="ECO:0007669"/>
    <property type="project" value="UniProtKB-SubCell"/>
</dbReference>
<reference evidence="6 7" key="1">
    <citation type="submission" date="2019-03" db="EMBL/GenBank/DDBJ databases">
        <title>First draft genome of Liparis tanakae, snailfish: a comprehensive survey of snailfish specific genes.</title>
        <authorList>
            <person name="Kim W."/>
            <person name="Song I."/>
            <person name="Jeong J.-H."/>
            <person name="Kim D."/>
            <person name="Kim S."/>
            <person name="Ryu S."/>
            <person name="Song J.Y."/>
            <person name="Lee S.K."/>
        </authorList>
    </citation>
    <scope>NUCLEOTIDE SEQUENCE [LARGE SCALE GENOMIC DNA]</scope>
    <source>
        <tissue evidence="6">Muscle</tissue>
    </source>
</reference>
<comment type="subcellular location">
    <subcellularLocation>
        <location evidence="1">Nucleus</location>
    </subcellularLocation>
</comment>
<dbReference type="OrthoDB" id="10265068at2759"/>
<accession>A0A4Z2G3W4</accession>
<dbReference type="GO" id="GO:0003677">
    <property type="term" value="F:DNA binding"/>
    <property type="evidence" value="ECO:0007669"/>
    <property type="project" value="InterPro"/>
</dbReference>
<comment type="caution">
    <text evidence="6">The sequence shown here is derived from an EMBL/GenBank/DDBJ whole genome shotgun (WGS) entry which is preliminary data.</text>
</comment>
<evidence type="ECO:0000313" key="7">
    <source>
        <dbReference type="Proteomes" id="UP000314294"/>
    </source>
</evidence>
<protein>
    <submittedName>
        <fullName evidence="6">Methyl-CpG-binding domain protein 4</fullName>
    </submittedName>
</protein>
<feature type="region of interest" description="Disordered" evidence="4">
    <location>
        <begin position="122"/>
        <end position="295"/>
    </location>
</feature>
<dbReference type="SUPFAM" id="SSF54171">
    <property type="entry name" value="DNA-binding domain"/>
    <property type="match status" value="1"/>
</dbReference>
<evidence type="ECO:0000256" key="2">
    <source>
        <dbReference type="ARBA" id="ARBA00022553"/>
    </source>
</evidence>
<feature type="region of interest" description="Disordered" evidence="4">
    <location>
        <begin position="1"/>
        <end position="58"/>
    </location>
</feature>
<gene>
    <name evidence="6" type="primary">MBD4</name>
    <name evidence="6" type="ORF">EYF80_041536</name>
</gene>
<dbReference type="PANTHER" id="PTHR15074:SF7">
    <property type="entry name" value="METHYL-CPG-BINDING DOMAIN PROTEIN 4"/>
    <property type="match status" value="1"/>
</dbReference>
<feature type="compositionally biased region" description="Basic and acidic residues" evidence="4">
    <location>
        <begin position="1"/>
        <end position="21"/>
    </location>
</feature>
<dbReference type="InterPro" id="IPR045138">
    <property type="entry name" value="MeCP2/MBD4"/>
</dbReference>
<dbReference type="EMBL" id="SRLO01000704">
    <property type="protein sequence ID" value="TNN48266.1"/>
    <property type="molecule type" value="Genomic_DNA"/>
</dbReference>
<evidence type="ECO:0000256" key="3">
    <source>
        <dbReference type="ARBA" id="ARBA00023242"/>
    </source>
</evidence>
<keyword evidence="3" id="KW-0539">Nucleus</keyword>
<evidence type="ECO:0000256" key="1">
    <source>
        <dbReference type="ARBA" id="ARBA00004123"/>
    </source>
</evidence>
<evidence type="ECO:0000256" key="4">
    <source>
        <dbReference type="SAM" id="MobiDB-lite"/>
    </source>
</evidence>
<keyword evidence="2" id="KW-0597">Phosphoprotein</keyword>
<dbReference type="Gene3D" id="3.30.890.10">
    <property type="entry name" value="Methyl-cpg-binding Protein 2, Chain A"/>
    <property type="match status" value="1"/>
</dbReference>
<evidence type="ECO:0000259" key="5">
    <source>
        <dbReference type="PROSITE" id="PS50982"/>
    </source>
</evidence>
<dbReference type="CDD" id="cd01396">
    <property type="entry name" value="MeCP2_MBD"/>
    <property type="match status" value="1"/>
</dbReference>
<dbReference type="Pfam" id="PF01429">
    <property type="entry name" value="MBD"/>
    <property type="match status" value="1"/>
</dbReference>
<sequence>MAADVGGREERNKSQLVDKDLNSTPLKMHTDCDDKKNNQSPKCEDDSRRTSTLPHGWIREVRQRKAGKTAGKMDIYITSPQGQRFRSRPSLHAFLLKDGEGALDINLFDFTASKDDVAVAVVASSRPVASKGRRKARKKRHAGGRKETTDSPPSKSKRASPCRADGEAESRTRAASSTAEEADVVQADSRPPVPTLNVEPATESEDEDEEEGGGEEKKGEGDRKCSFDLEADGRRDEEAALPDTAGGSCTPVGDSQNKSKSVEDKRKTSPYFSRKLCRDGPSPPRRKAFRKWTPPRSPYNLVQETLFHDPWKLLVATIFLNKTSGT</sequence>